<reference evidence="2 3" key="1">
    <citation type="journal article" date="2015" name="Genome Biol. Evol.">
        <title>Phylogenomic analyses indicate that early fungi evolved digesting cell walls of algal ancestors of land plants.</title>
        <authorList>
            <person name="Chang Y."/>
            <person name="Wang S."/>
            <person name="Sekimoto S."/>
            <person name="Aerts A.L."/>
            <person name="Choi C."/>
            <person name="Clum A."/>
            <person name="LaButti K.M."/>
            <person name="Lindquist E.A."/>
            <person name="Yee Ngan C."/>
            <person name="Ohm R.A."/>
            <person name="Salamov A.A."/>
            <person name="Grigoriev I.V."/>
            <person name="Spatafora J.W."/>
            <person name="Berbee M.L."/>
        </authorList>
    </citation>
    <scope>NUCLEOTIDE SEQUENCE [LARGE SCALE GENOMIC DNA]</scope>
    <source>
        <strain evidence="2 3">JEL478</strain>
    </source>
</reference>
<dbReference type="EMBL" id="KQ965736">
    <property type="protein sequence ID" value="KXS20102.1"/>
    <property type="molecule type" value="Genomic_DNA"/>
</dbReference>
<sequence>MCHLQNAFFRTKIHTEMDLFLADPSRYTRNFRSVPETLPAARSRNAVKALFPKEMEMQGYCPVTYVEEEEWVCWCCEVQVWGFHCNALFSDRFREGDKDCVAEFAGKLYAMENSEKLVKFLRKPWLYTNFRAPSSLPLRKIVVPLSQLPMVSYLEKTVASAVMSAISSVARVKPKFPYKSLDASAAEYVGLYLKGEWTHHLSQRQLYCHTFHAWSHTTMAVSQSSPGSTVGSRPIRGQTGVVSAGVRGDGGASLADANTGVCAGRTKGERARREDEQRGETQAAV</sequence>
<evidence type="ECO:0000256" key="1">
    <source>
        <dbReference type="SAM" id="MobiDB-lite"/>
    </source>
</evidence>
<keyword evidence="3" id="KW-1185">Reference proteome</keyword>
<accession>A0A139ATQ0</accession>
<evidence type="ECO:0000313" key="2">
    <source>
        <dbReference type="EMBL" id="KXS20102.1"/>
    </source>
</evidence>
<feature type="region of interest" description="Disordered" evidence="1">
    <location>
        <begin position="252"/>
        <end position="285"/>
    </location>
</feature>
<gene>
    <name evidence="2" type="ORF">M427DRAFT_402292</name>
</gene>
<name>A0A139ATQ0_GONPJ</name>
<dbReference type="Proteomes" id="UP000070544">
    <property type="component" value="Unassembled WGS sequence"/>
</dbReference>
<feature type="compositionally biased region" description="Basic and acidic residues" evidence="1">
    <location>
        <begin position="266"/>
        <end position="279"/>
    </location>
</feature>
<dbReference type="STRING" id="1344416.A0A139ATQ0"/>
<dbReference type="AlphaFoldDB" id="A0A139ATQ0"/>
<protein>
    <submittedName>
        <fullName evidence="2">Uncharacterized protein</fullName>
    </submittedName>
</protein>
<organism evidence="2 3">
    <name type="scientific">Gonapodya prolifera (strain JEL478)</name>
    <name type="common">Monoblepharis prolifera</name>
    <dbReference type="NCBI Taxonomy" id="1344416"/>
    <lineage>
        <taxon>Eukaryota</taxon>
        <taxon>Fungi</taxon>
        <taxon>Fungi incertae sedis</taxon>
        <taxon>Chytridiomycota</taxon>
        <taxon>Chytridiomycota incertae sedis</taxon>
        <taxon>Monoblepharidomycetes</taxon>
        <taxon>Monoblepharidales</taxon>
        <taxon>Gonapodyaceae</taxon>
        <taxon>Gonapodya</taxon>
    </lineage>
</organism>
<evidence type="ECO:0000313" key="3">
    <source>
        <dbReference type="Proteomes" id="UP000070544"/>
    </source>
</evidence>
<proteinExistence type="predicted"/>
<dbReference type="OrthoDB" id="439792at2759"/>